<dbReference type="Gene3D" id="1.25.40.120">
    <property type="entry name" value="Protein prenylyltransferase"/>
    <property type="match status" value="1"/>
</dbReference>
<evidence type="ECO:0000256" key="2">
    <source>
        <dbReference type="ARBA" id="ARBA00006734"/>
    </source>
</evidence>
<dbReference type="Pfam" id="PF01239">
    <property type="entry name" value="PPTA"/>
    <property type="match status" value="5"/>
</dbReference>
<dbReference type="InterPro" id="IPR002088">
    <property type="entry name" value="Prenyl_trans_a"/>
</dbReference>
<dbReference type="SUPFAM" id="SSF48439">
    <property type="entry name" value="Protein prenylyltransferase"/>
    <property type="match status" value="1"/>
</dbReference>
<protein>
    <recommendedName>
        <fullName evidence="10">Protein farnesyltransferase/geranylgeranyltransferase type-1 subunit alpha</fullName>
        <ecNumber evidence="4">2.5.1.58</ecNumber>
        <ecNumber evidence="3">2.5.1.59</ecNumber>
    </recommendedName>
    <alternativeName>
        <fullName evidence="13">CAAX farnesyltransferase subunit alpha</fullName>
    </alternativeName>
    <alternativeName>
        <fullName evidence="12">FTase-alpha</fullName>
    </alternativeName>
    <alternativeName>
        <fullName evidence="11">Ras proteins prenyltransferase subunit alpha</fullName>
    </alternativeName>
    <alternativeName>
        <fullName evidence="14">Type I protein geranyl-geranyltransferase subunit alpha</fullName>
    </alternativeName>
</protein>
<proteinExistence type="inferred from homology"/>
<keyword evidence="9" id="KW-0460">Magnesium</keyword>
<dbReference type="SMART" id="SM00212">
    <property type="entry name" value="UBCc"/>
    <property type="match status" value="1"/>
</dbReference>
<accession>A0A1I8HL20</accession>
<dbReference type="Proteomes" id="UP000095280">
    <property type="component" value="Unplaced"/>
</dbReference>
<dbReference type="GO" id="GO:0004662">
    <property type="term" value="F:CAAX-protein geranylgeranyltransferase activity"/>
    <property type="evidence" value="ECO:0007669"/>
    <property type="project" value="UniProtKB-EC"/>
</dbReference>
<evidence type="ECO:0000259" key="16">
    <source>
        <dbReference type="PROSITE" id="PS50127"/>
    </source>
</evidence>
<evidence type="ECO:0000256" key="15">
    <source>
        <dbReference type="PROSITE-ProRule" id="PRU10133"/>
    </source>
</evidence>
<dbReference type="EC" id="2.5.1.58" evidence="4"/>
<dbReference type="GO" id="GO:0004660">
    <property type="term" value="F:protein farnesyltransferase activity"/>
    <property type="evidence" value="ECO:0007669"/>
    <property type="project" value="UniProtKB-EC"/>
</dbReference>
<dbReference type="CDD" id="cd23791">
    <property type="entry name" value="UBCc_UBE2C"/>
    <property type="match status" value="1"/>
</dbReference>
<keyword evidence="8" id="KW-0833">Ubl conjugation pathway</keyword>
<feature type="active site" description="Glycyl thioester intermediate" evidence="15">
    <location>
        <position position="436"/>
    </location>
</feature>
<dbReference type="Gene3D" id="3.10.110.10">
    <property type="entry name" value="Ubiquitin Conjugating Enzyme"/>
    <property type="match status" value="1"/>
</dbReference>
<evidence type="ECO:0000313" key="18">
    <source>
        <dbReference type="WBParaSite" id="maker-uti_cns_0006758-snap-gene-0.2-mRNA-1"/>
    </source>
</evidence>
<evidence type="ECO:0000256" key="1">
    <source>
        <dbReference type="ARBA" id="ARBA00001946"/>
    </source>
</evidence>
<comment type="cofactor">
    <cofactor evidence="1">
        <name>Mg(2+)</name>
        <dbReference type="ChEBI" id="CHEBI:18420"/>
    </cofactor>
</comment>
<evidence type="ECO:0000256" key="7">
    <source>
        <dbReference type="ARBA" id="ARBA00022737"/>
    </source>
</evidence>
<evidence type="ECO:0000256" key="4">
    <source>
        <dbReference type="ARBA" id="ARBA00012702"/>
    </source>
</evidence>
<dbReference type="AlphaFoldDB" id="A0A1I8HL20"/>
<dbReference type="WBParaSite" id="maker-uti_cns_0006758-snap-gene-0.2-mRNA-1">
    <property type="protein sequence ID" value="maker-uti_cns_0006758-snap-gene-0.2-mRNA-1"/>
    <property type="gene ID" value="maker-uti_cns_0006758-snap-gene-0.2"/>
</dbReference>
<comment type="similarity">
    <text evidence="2">Belongs to the protein prenyltransferase subunit alpha family.</text>
</comment>
<evidence type="ECO:0000256" key="14">
    <source>
        <dbReference type="ARBA" id="ARBA00043219"/>
    </source>
</evidence>
<dbReference type="SUPFAM" id="SSF54495">
    <property type="entry name" value="UBC-like"/>
    <property type="match status" value="1"/>
</dbReference>
<dbReference type="PROSITE" id="PS51147">
    <property type="entry name" value="PFTA"/>
    <property type="match status" value="4"/>
</dbReference>
<keyword evidence="7" id="KW-0677">Repeat</keyword>
<dbReference type="PANTHER" id="PTHR11129:SF1">
    <property type="entry name" value="PROTEIN FARNESYLTRANSFERASE_GERANYLGERANYLTRANSFERASE TYPE-1 SUBUNIT ALPHA"/>
    <property type="match status" value="1"/>
</dbReference>
<evidence type="ECO:0000256" key="9">
    <source>
        <dbReference type="ARBA" id="ARBA00022842"/>
    </source>
</evidence>
<keyword evidence="6" id="KW-0808">Transferase</keyword>
<dbReference type="PANTHER" id="PTHR11129">
    <property type="entry name" value="PROTEIN FARNESYLTRANSFERASE ALPHA SUBUNIT/RAB GERANYLGERANYL TRANSFERASE ALPHA SUBUNIT"/>
    <property type="match status" value="1"/>
</dbReference>
<evidence type="ECO:0000313" key="17">
    <source>
        <dbReference type="Proteomes" id="UP000095280"/>
    </source>
</evidence>
<dbReference type="GO" id="GO:0005953">
    <property type="term" value="C:CAAX-protein geranylgeranyltransferase complex"/>
    <property type="evidence" value="ECO:0007669"/>
    <property type="project" value="TreeGrafter"/>
</dbReference>
<evidence type="ECO:0000256" key="12">
    <source>
        <dbReference type="ARBA" id="ARBA00042436"/>
    </source>
</evidence>
<dbReference type="PROSITE" id="PS00183">
    <property type="entry name" value="UBC_1"/>
    <property type="match status" value="1"/>
</dbReference>
<dbReference type="GO" id="GO:0005965">
    <property type="term" value="C:protein farnesyltransferase complex"/>
    <property type="evidence" value="ECO:0007669"/>
    <property type="project" value="TreeGrafter"/>
</dbReference>
<keyword evidence="17" id="KW-1185">Reference proteome</keyword>
<evidence type="ECO:0000256" key="5">
    <source>
        <dbReference type="ARBA" id="ARBA00022602"/>
    </source>
</evidence>
<sequence>MSATAAGGWVLYRDRPDWADVTPLKQDESERTVLRIAYTEKFSDVHDYLRACMRADERSQRALALTADAIELNPANYTTWSYRRAILASLDGDMEAEMKLVRGIILRNQKNYQVWYHRRWVATRLSGADGTSELELTGEVLTEDSKNYHAWEHRQWAIRHFNLWERELAYTELLIGTDVRNNSAWHQRHFVLANRNGEASGLTPDVVAAETEFALNWIGQCPNNESAWSFLRGLHLDTGLADCPRLLQFCRELLATEAGCPHLLAFLADYRADQLDRRCPLAEGETRESVATEALRLLHLLATKADRIRRRYWLFVAGDLHARHGGQMPELQEGLQSSSQQRMSGSGISDSLSRRLQKELLELMSCGGDAGATAFPDGESLAKWTATLRGPDDSPYEGDVYKLSLEFPADYPFRGPAVRFTTPCFHPNVDQLGNICLDILREKWSALYTVRTVLLSVRALLAEPNNSSPLNALAAAQWPNRAEFARTKRSFQDKHSGGGV</sequence>
<evidence type="ECO:0000256" key="13">
    <source>
        <dbReference type="ARBA" id="ARBA00043086"/>
    </source>
</evidence>
<evidence type="ECO:0000256" key="11">
    <source>
        <dbReference type="ARBA" id="ARBA00041392"/>
    </source>
</evidence>
<reference evidence="18" key="1">
    <citation type="submission" date="2016-11" db="UniProtKB">
        <authorList>
            <consortium name="WormBaseParasite"/>
        </authorList>
    </citation>
    <scope>IDENTIFICATION</scope>
</reference>
<evidence type="ECO:0000256" key="3">
    <source>
        <dbReference type="ARBA" id="ARBA00012700"/>
    </source>
</evidence>
<keyword evidence="5" id="KW-0637">Prenyltransferase</keyword>
<evidence type="ECO:0000256" key="6">
    <source>
        <dbReference type="ARBA" id="ARBA00022679"/>
    </source>
</evidence>
<evidence type="ECO:0000256" key="8">
    <source>
        <dbReference type="ARBA" id="ARBA00022786"/>
    </source>
</evidence>
<dbReference type="InterPro" id="IPR023313">
    <property type="entry name" value="UBQ-conjugating_AS"/>
</dbReference>
<dbReference type="PROSITE" id="PS50127">
    <property type="entry name" value="UBC_2"/>
    <property type="match status" value="1"/>
</dbReference>
<dbReference type="EC" id="2.5.1.59" evidence="3"/>
<dbReference type="Pfam" id="PF00179">
    <property type="entry name" value="UQ_con"/>
    <property type="match status" value="1"/>
</dbReference>
<dbReference type="InterPro" id="IPR000608">
    <property type="entry name" value="UBC"/>
</dbReference>
<dbReference type="InterPro" id="IPR016135">
    <property type="entry name" value="UBQ-conjugating_enzyme/RWD"/>
</dbReference>
<evidence type="ECO:0000256" key="10">
    <source>
        <dbReference type="ARBA" id="ARBA00040965"/>
    </source>
</evidence>
<feature type="domain" description="UBC core" evidence="16">
    <location>
        <begin position="351"/>
        <end position="497"/>
    </location>
</feature>
<organism evidence="17 18">
    <name type="scientific">Macrostomum lignano</name>
    <dbReference type="NCBI Taxonomy" id="282301"/>
    <lineage>
        <taxon>Eukaryota</taxon>
        <taxon>Metazoa</taxon>
        <taxon>Spiralia</taxon>
        <taxon>Lophotrochozoa</taxon>
        <taxon>Platyhelminthes</taxon>
        <taxon>Rhabditophora</taxon>
        <taxon>Macrostomorpha</taxon>
        <taxon>Macrostomida</taxon>
        <taxon>Macrostomidae</taxon>
        <taxon>Macrostomum</taxon>
    </lineage>
</organism>
<name>A0A1I8HL20_9PLAT</name>